<feature type="domain" description="G-protein coupled receptors family 1 profile" evidence="12">
    <location>
        <begin position="24"/>
        <end position="278"/>
    </location>
</feature>
<feature type="compositionally biased region" description="Basic and acidic residues" evidence="10">
    <location>
        <begin position="86"/>
        <end position="97"/>
    </location>
</feature>
<evidence type="ECO:0000259" key="12">
    <source>
        <dbReference type="PROSITE" id="PS50262"/>
    </source>
</evidence>
<feature type="region of interest" description="Disordered" evidence="10">
    <location>
        <begin position="376"/>
        <end position="396"/>
    </location>
</feature>
<evidence type="ECO:0000256" key="1">
    <source>
        <dbReference type="ARBA" id="ARBA00004651"/>
    </source>
</evidence>
<feature type="transmembrane region" description="Helical" evidence="11">
    <location>
        <begin position="406"/>
        <end position="428"/>
    </location>
</feature>
<dbReference type="InterPro" id="IPR000276">
    <property type="entry name" value="GPCR_Rhodpsn"/>
</dbReference>
<evidence type="ECO:0000256" key="8">
    <source>
        <dbReference type="ARBA" id="ARBA00023180"/>
    </source>
</evidence>
<evidence type="ECO:0000313" key="14">
    <source>
        <dbReference type="Proteomes" id="UP001159427"/>
    </source>
</evidence>
<evidence type="ECO:0000256" key="10">
    <source>
        <dbReference type="SAM" id="MobiDB-lite"/>
    </source>
</evidence>
<evidence type="ECO:0000256" key="5">
    <source>
        <dbReference type="ARBA" id="ARBA00023040"/>
    </source>
</evidence>
<feature type="transmembrane region" description="Helical" evidence="11">
    <location>
        <begin position="471"/>
        <end position="494"/>
    </location>
</feature>
<evidence type="ECO:0000256" key="2">
    <source>
        <dbReference type="ARBA" id="ARBA00022475"/>
    </source>
</evidence>
<evidence type="ECO:0000256" key="9">
    <source>
        <dbReference type="ARBA" id="ARBA00023224"/>
    </source>
</evidence>
<feature type="transmembrane region" description="Helical" evidence="11">
    <location>
        <begin position="313"/>
        <end position="334"/>
    </location>
</feature>
<name>A0ABN8SU94_9CNID</name>
<reference evidence="13 14" key="1">
    <citation type="submission" date="2022-05" db="EMBL/GenBank/DDBJ databases">
        <authorList>
            <consortium name="Genoscope - CEA"/>
            <person name="William W."/>
        </authorList>
    </citation>
    <scope>NUCLEOTIDE SEQUENCE [LARGE SCALE GENOMIC DNA]</scope>
</reference>
<evidence type="ECO:0000256" key="4">
    <source>
        <dbReference type="ARBA" id="ARBA00022989"/>
    </source>
</evidence>
<keyword evidence="9" id="KW-0807">Transducer</keyword>
<feature type="domain" description="G-protein coupled receptors family 1 profile" evidence="12">
    <location>
        <begin position="323"/>
        <end position="577"/>
    </location>
</feature>
<dbReference type="InterPro" id="IPR017452">
    <property type="entry name" value="GPCR_Rhodpsn_7TM"/>
</dbReference>
<dbReference type="PRINTS" id="PR00237">
    <property type="entry name" value="GPCRRHODOPSN"/>
</dbReference>
<evidence type="ECO:0000313" key="13">
    <source>
        <dbReference type="EMBL" id="CAH3194172.1"/>
    </source>
</evidence>
<keyword evidence="4 11" id="KW-1133">Transmembrane helix</keyword>
<evidence type="ECO:0000256" key="6">
    <source>
        <dbReference type="ARBA" id="ARBA00023136"/>
    </source>
</evidence>
<accession>A0ABN8SU94</accession>
<dbReference type="PROSITE" id="PS50262">
    <property type="entry name" value="G_PROTEIN_RECEP_F1_2"/>
    <property type="match status" value="2"/>
</dbReference>
<dbReference type="CDD" id="cd00637">
    <property type="entry name" value="7tm_classA_rhodopsin-like"/>
    <property type="match status" value="2"/>
</dbReference>
<keyword evidence="14" id="KW-1185">Reference proteome</keyword>
<feature type="transmembrane region" description="Helical" evidence="11">
    <location>
        <begin position="440"/>
        <end position="465"/>
    </location>
</feature>
<dbReference type="PANTHER" id="PTHR24246:SF27">
    <property type="entry name" value="ADENOSINE RECEPTOR, ISOFORM A"/>
    <property type="match status" value="1"/>
</dbReference>
<dbReference type="Gene3D" id="1.20.1070.10">
    <property type="entry name" value="Rhodopsin 7-helix transmembrane proteins"/>
    <property type="match status" value="2"/>
</dbReference>
<evidence type="ECO:0000256" key="7">
    <source>
        <dbReference type="ARBA" id="ARBA00023170"/>
    </source>
</evidence>
<keyword evidence="3 11" id="KW-0812">Transmembrane</keyword>
<sequence>MLANDVAIIFVVVYAVETALIIFGNAFTIFVFSTLTRTSHIKRTCYLLINLAVADLFVGITEPIVLGTSKFHEMTATTSKQSKKTGMNERKPLKGKSETDLPEAMQLFALSASVFFLALISLERAFAVLKPLRHRVASTRVYIYSIVVVWAVGIFIFGLLVLMYYIDQKMELRTLYVAVHICLFISILVICASYLKIRARLSSTAPEVAVVNSRQTTQHNVRLSRTLFVVIALSLLFWLPAFALFIGMYICHCNFHPYMKWTVDVLILANSLVNPFVYSFRMPLFKEALEKLSRKRMRHIEATTLRWDKVITIRRVCTLIIFGNAFTIFVFSTLTRTSHIKRTCYLLINLAVADLFVGITEPIVLGTSKFHEMTATTSKQSKKTGMNERKPLKGKSETDLPEAMQLFALSASVFFLALISLERAFAVLKPLRHRVASTRVYIYSIVVVWAVGIFIFGLLVLMYYIDQKMELRTLYVAVHICLFISILVICASYLKIRARLSSTAPEVAVVNSRQTTQHNVRLSRTLFVVIALSLLFWLPAFALFIGMYICHCNFHPYMKWTVDVLILANSLVNPFVYSFRMPLFKEALEKLSRKRMRHIEATSRGLSLFPTPRINDTSFSAAATCRGSQLKPCTESGDQHITASSPKLSPAVSTACNGARQATTPLTSIVTRL</sequence>
<protein>
    <recommendedName>
        <fullName evidence="12">G-protein coupled receptors family 1 profile domain-containing protein</fullName>
    </recommendedName>
</protein>
<feature type="transmembrane region" description="Helical" evidence="11">
    <location>
        <begin position="6"/>
        <end position="32"/>
    </location>
</feature>
<keyword evidence="6 11" id="KW-0472">Membrane</keyword>
<feature type="transmembrane region" description="Helical" evidence="11">
    <location>
        <begin position="44"/>
        <end position="66"/>
    </location>
</feature>
<dbReference type="Pfam" id="PF00001">
    <property type="entry name" value="7tm_1"/>
    <property type="match status" value="2"/>
</dbReference>
<dbReference type="EMBL" id="CALNXI010003740">
    <property type="protein sequence ID" value="CAH3194172.1"/>
    <property type="molecule type" value="Genomic_DNA"/>
</dbReference>
<evidence type="ECO:0000256" key="3">
    <source>
        <dbReference type="ARBA" id="ARBA00022692"/>
    </source>
</evidence>
<keyword evidence="8" id="KW-0325">Glycoprotein</keyword>
<feature type="transmembrane region" description="Helical" evidence="11">
    <location>
        <begin position="141"/>
        <end position="166"/>
    </location>
</feature>
<evidence type="ECO:0000256" key="11">
    <source>
        <dbReference type="SAM" id="Phobius"/>
    </source>
</evidence>
<dbReference type="PANTHER" id="PTHR24246">
    <property type="entry name" value="OLFACTORY RECEPTOR AND ADENOSINE RECEPTOR"/>
    <property type="match status" value="1"/>
</dbReference>
<feature type="compositionally biased region" description="Basic and acidic residues" evidence="10">
    <location>
        <begin position="385"/>
        <end position="396"/>
    </location>
</feature>
<comment type="subcellular location">
    <subcellularLocation>
        <location evidence="1">Cell membrane</location>
        <topology evidence="1">Multi-pass membrane protein</topology>
    </subcellularLocation>
</comment>
<keyword evidence="5" id="KW-0297">G-protein coupled receptor</keyword>
<dbReference type="SUPFAM" id="SSF81321">
    <property type="entry name" value="Family A G protein-coupled receptor-like"/>
    <property type="match status" value="2"/>
</dbReference>
<proteinExistence type="predicted"/>
<feature type="transmembrane region" description="Helical" evidence="11">
    <location>
        <begin position="107"/>
        <end position="129"/>
    </location>
</feature>
<feature type="transmembrane region" description="Helical" evidence="11">
    <location>
        <begin position="172"/>
        <end position="195"/>
    </location>
</feature>
<comment type="caution">
    <text evidence="13">The sequence shown here is derived from an EMBL/GenBank/DDBJ whole genome shotgun (WGS) entry which is preliminary data.</text>
</comment>
<dbReference type="Proteomes" id="UP001159427">
    <property type="component" value="Unassembled WGS sequence"/>
</dbReference>
<keyword evidence="2" id="KW-1003">Cell membrane</keyword>
<gene>
    <name evidence="13" type="ORF">PEVE_00027293</name>
</gene>
<feature type="transmembrane region" description="Helical" evidence="11">
    <location>
        <begin position="346"/>
        <end position="365"/>
    </location>
</feature>
<feature type="transmembrane region" description="Helical" evidence="11">
    <location>
        <begin position="526"/>
        <end position="549"/>
    </location>
</feature>
<feature type="transmembrane region" description="Helical" evidence="11">
    <location>
        <begin position="227"/>
        <end position="250"/>
    </location>
</feature>
<feature type="region of interest" description="Disordered" evidence="10">
    <location>
        <begin position="77"/>
        <end position="97"/>
    </location>
</feature>
<organism evidence="13 14">
    <name type="scientific">Porites evermanni</name>
    <dbReference type="NCBI Taxonomy" id="104178"/>
    <lineage>
        <taxon>Eukaryota</taxon>
        <taxon>Metazoa</taxon>
        <taxon>Cnidaria</taxon>
        <taxon>Anthozoa</taxon>
        <taxon>Hexacorallia</taxon>
        <taxon>Scleractinia</taxon>
        <taxon>Fungiina</taxon>
        <taxon>Poritidae</taxon>
        <taxon>Porites</taxon>
    </lineage>
</organism>
<keyword evidence="7" id="KW-0675">Receptor</keyword>